<evidence type="ECO:0000256" key="1">
    <source>
        <dbReference type="SAM" id="MobiDB-lite"/>
    </source>
</evidence>
<gene>
    <name evidence="2" type="ORF">AVDCRST_MAG66-2790</name>
</gene>
<feature type="compositionally biased region" description="Basic residues" evidence="1">
    <location>
        <begin position="101"/>
        <end position="116"/>
    </location>
</feature>
<feature type="region of interest" description="Disordered" evidence="1">
    <location>
        <begin position="1"/>
        <end position="116"/>
    </location>
</feature>
<feature type="compositionally biased region" description="Low complexity" evidence="1">
    <location>
        <begin position="11"/>
        <end position="24"/>
    </location>
</feature>
<dbReference type="EMBL" id="CADCUS010000412">
    <property type="protein sequence ID" value="CAA9423485.1"/>
    <property type="molecule type" value="Genomic_DNA"/>
</dbReference>
<feature type="compositionally biased region" description="Gly residues" evidence="1">
    <location>
        <begin position="25"/>
        <end position="39"/>
    </location>
</feature>
<name>A0A6J4PTJ6_9PSEU</name>
<accession>A0A6J4PTJ6</accession>
<protein>
    <submittedName>
        <fullName evidence="2">Uncharacterized protein</fullName>
    </submittedName>
</protein>
<proteinExistence type="predicted"/>
<feature type="non-terminal residue" evidence="2">
    <location>
        <position position="1"/>
    </location>
</feature>
<feature type="compositionally biased region" description="Gly residues" evidence="1">
    <location>
        <begin position="1"/>
        <end position="10"/>
    </location>
</feature>
<sequence length="116" mass="11821">DRGDGPGGAGRVVVRRTGAGAVGPACGGQGEPGRPGRGRPGPQRRGARSPVRCRAVRRGTPAHPGDSPQRGGDGPAHLAGPGRGPDDLGGCRRLRCGAVLRKPRGRRRRAPPARPV</sequence>
<evidence type="ECO:0000313" key="2">
    <source>
        <dbReference type="EMBL" id="CAA9423485.1"/>
    </source>
</evidence>
<dbReference type="AlphaFoldDB" id="A0A6J4PTJ6"/>
<organism evidence="2">
    <name type="scientific">uncultured Pseudonocardia sp</name>
    <dbReference type="NCBI Taxonomy" id="211455"/>
    <lineage>
        <taxon>Bacteria</taxon>
        <taxon>Bacillati</taxon>
        <taxon>Actinomycetota</taxon>
        <taxon>Actinomycetes</taxon>
        <taxon>Pseudonocardiales</taxon>
        <taxon>Pseudonocardiaceae</taxon>
        <taxon>Pseudonocardia</taxon>
        <taxon>environmental samples</taxon>
    </lineage>
</organism>
<feature type="non-terminal residue" evidence="2">
    <location>
        <position position="116"/>
    </location>
</feature>
<reference evidence="2" key="1">
    <citation type="submission" date="2020-02" db="EMBL/GenBank/DDBJ databases">
        <authorList>
            <person name="Meier V. D."/>
        </authorList>
    </citation>
    <scope>NUCLEOTIDE SEQUENCE</scope>
    <source>
        <strain evidence="2">AVDCRST_MAG66</strain>
    </source>
</reference>